<dbReference type="GO" id="GO:0019262">
    <property type="term" value="P:N-acetylneuraminate catabolic process"/>
    <property type="evidence" value="ECO:0007669"/>
    <property type="project" value="TreeGrafter"/>
</dbReference>
<dbReference type="GO" id="GO:0005737">
    <property type="term" value="C:cytoplasm"/>
    <property type="evidence" value="ECO:0007669"/>
    <property type="project" value="TreeGrafter"/>
</dbReference>
<dbReference type="EMBL" id="FNHH01000010">
    <property type="protein sequence ID" value="SDM36136.1"/>
    <property type="molecule type" value="Genomic_DNA"/>
</dbReference>
<dbReference type="Pfam" id="PF01182">
    <property type="entry name" value="Glucosamine_iso"/>
    <property type="match status" value="1"/>
</dbReference>
<evidence type="ECO:0000259" key="1">
    <source>
        <dbReference type="Pfam" id="PF01182"/>
    </source>
</evidence>
<proteinExistence type="predicted"/>
<dbReference type="CDD" id="cd01399">
    <property type="entry name" value="GlcN6P_deaminase"/>
    <property type="match status" value="1"/>
</dbReference>
<feature type="domain" description="Glucosamine/galactosamine-6-phosphate isomerase" evidence="1">
    <location>
        <begin position="19"/>
        <end position="237"/>
    </location>
</feature>
<dbReference type="Gene3D" id="3.40.50.1360">
    <property type="match status" value="1"/>
</dbReference>
<dbReference type="Proteomes" id="UP000199226">
    <property type="component" value="Unassembled WGS sequence"/>
</dbReference>
<dbReference type="GO" id="GO:0042802">
    <property type="term" value="F:identical protein binding"/>
    <property type="evidence" value="ECO:0007669"/>
    <property type="project" value="TreeGrafter"/>
</dbReference>
<dbReference type="GO" id="GO:0006043">
    <property type="term" value="P:glucosamine catabolic process"/>
    <property type="evidence" value="ECO:0007669"/>
    <property type="project" value="TreeGrafter"/>
</dbReference>
<accession>A0A1G9SKW9</accession>
<dbReference type="SUPFAM" id="SSF100950">
    <property type="entry name" value="NagB/RpiA/CoA transferase-like"/>
    <property type="match status" value="1"/>
</dbReference>
<dbReference type="STRING" id="990371.SAMN05421813_110105"/>
<name>A0A1G9SKW9_9SPHI</name>
<dbReference type="InterPro" id="IPR004547">
    <property type="entry name" value="Glucosamine6P_isomerase"/>
</dbReference>
<evidence type="ECO:0000313" key="2">
    <source>
        <dbReference type="EMBL" id="SDM36136.1"/>
    </source>
</evidence>
<dbReference type="GO" id="GO:0005975">
    <property type="term" value="P:carbohydrate metabolic process"/>
    <property type="evidence" value="ECO:0007669"/>
    <property type="project" value="InterPro"/>
</dbReference>
<sequence>MREINKDKLNVKIYSGRPELGAAAAEILTAKISELLKTKEYINIIFASAPSQNEFLAELLNKNIEWNRINAFHMDEYVGLHPDAPQGFGNFLKDRLFSKVNCREVHYLNGNAVNIQDECKRYSDLLIKYPTDIVCLGIGENTHLAFNDPHVADFNDPEIVKVVDLDQDCRTQQVNDGCFASIDDVPTHALTITMPALFKSTFAYAIVPGKFKANAIYHTLNSDISELYPSTILRKHDHAILFIDEDSASDL</sequence>
<dbReference type="AlphaFoldDB" id="A0A1G9SKW9"/>
<organism evidence="2 3">
    <name type="scientific">Daejeonella rubra</name>
    <dbReference type="NCBI Taxonomy" id="990371"/>
    <lineage>
        <taxon>Bacteria</taxon>
        <taxon>Pseudomonadati</taxon>
        <taxon>Bacteroidota</taxon>
        <taxon>Sphingobacteriia</taxon>
        <taxon>Sphingobacteriales</taxon>
        <taxon>Sphingobacteriaceae</taxon>
        <taxon>Daejeonella</taxon>
    </lineage>
</organism>
<gene>
    <name evidence="2" type="ORF">SAMN05421813_110105</name>
</gene>
<dbReference type="PANTHER" id="PTHR11280:SF6">
    <property type="entry name" value="GLUCOSAMINE-6-PHOSPHATE ISOMERASE NAGB"/>
    <property type="match status" value="1"/>
</dbReference>
<dbReference type="GO" id="GO:0004342">
    <property type="term" value="F:glucosamine-6-phosphate deaminase activity"/>
    <property type="evidence" value="ECO:0007669"/>
    <property type="project" value="InterPro"/>
</dbReference>
<dbReference type="InterPro" id="IPR006148">
    <property type="entry name" value="Glc/Gal-6P_isomerase"/>
</dbReference>
<dbReference type="GO" id="GO:0006046">
    <property type="term" value="P:N-acetylglucosamine catabolic process"/>
    <property type="evidence" value="ECO:0007669"/>
    <property type="project" value="TreeGrafter"/>
</dbReference>
<dbReference type="InterPro" id="IPR037171">
    <property type="entry name" value="NagB/RpiA_transferase-like"/>
</dbReference>
<dbReference type="OrthoDB" id="9791139at2"/>
<evidence type="ECO:0000313" key="3">
    <source>
        <dbReference type="Proteomes" id="UP000199226"/>
    </source>
</evidence>
<dbReference type="RefSeq" id="WP_090704139.1">
    <property type="nucleotide sequence ID" value="NZ_FNHH01000010.1"/>
</dbReference>
<keyword evidence="3" id="KW-1185">Reference proteome</keyword>
<dbReference type="PANTHER" id="PTHR11280">
    <property type="entry name" value="GLUCOSAMINE-6-PHOSPHATE ISOMERASE"/>
    <property type="match status" value="1"/>
</dbReference>
<protein>
    <submittedName>
        <fullName evidence="2">Glucosamine-6-phosphate deaminase</fullName>
    </submittedName>
</protein>
<reference evidence="3" key="1">
    <citation type="submission" date="2016-10" db="EMBL/GenBank/DDBJ databases">
        <authorList>
            <person name="Varghese N."/>
            <person name="Submissions S."/>
        </authorList>
    </citation>
    <scope>NUCLEOTIDE SEQUENCE [LARGE SCALE GENOMIC DNA]</scope>
    <source>
        <strain evidence="3">DSM 24536</strain>
    </source>
</reference>